<name>A0A5C2SA52_9APHY</name>
<keyword evidence="3" id="KW-1185">Reference proteome</keyword>
<evidence type="ECO:0000313" key="3">
    <source>
        <dbReference type="Proteomes" id="UP000313359"/>
    </source>
</evidence>
<dbReference type="AlphaFoldDB" id="A0A5C2SA52"/>
<dbReference type="EMBL" id="ML122264">
    <property type="protein sequence ID" value="RPD60722.1"/>
    <property type="molecule type" value="Genomic_DNA"/>
</dbReference>
<feature type="non-terminal residue" evidence="2">
    <location>
        <position position="104"/>
    </location>
</feature>
<evidence type="ECO:0000256" key="1">
    <source>
        <dbReference type="SAM" id="MobiDB-lite"/>
    </source>
</evidence>
<feature type="compositionally biased region" description="Polar residues" evidence="1">
    <location>
        <begin position="8"/>
        <end position="19"/>
    </location>
</feature>
<dbReference type="Proteomes" id="UP000313359">
    <property type="component" value="Unassembled WGS sequence"/>
</dbReference>
<protein>
    <submittedName>
        <fullName evidence="2">Uncharacterized protein</fullName>
    </submittedName>
</protein>
<evidence type="ECO:0000313" key="2">
    <source>
        <dbReference type="EMBL" id="RPD60722.1"/>
    </source>
</evidence>
<proteinExistence type="predicted"/>
<organism evidence="2 3">
    <name type="scientific">Lentinus tigrinus ALCF2SS1-6</name>
    <dbReference type="NCBI Taxonomy" id="1328759"/>
    <lineage>
        <taxon>Eukaryota</taxon>
        <taxon>Fungi</taxon>
        <taxon>Dikarya</taxon>
        <taxon>Basidiomycota</taxon>
        <taxon>Agaricomycotina</taxon>
        <taxon>Agaricomycetes</taxon>
        <taxon>Polyporales</taxon>
        <taxon>Polyporaceae</taxon>
        <taxon>Lentinus</taxon>
    </lineage>
</organism>
<gene>
    <name evidence="2" type="ORF">L227DRAFT_574886</name>
</gene>
<sequence>MFFDEVTYRSSSARPSSGPHTEAPGQRNILRDAHTIIFTVVPLSSLPPLLSTSPPSISGDTASTPPSLHPPPLYIYPLLFPSLLFPAFRLHRTRIVSDSSQHRY</sequence>
<feature type="region of interest" description="Disordered" evidence="1">
    <location>
        <begin position="1"/>
        <end position="26"/>
    </location>
</feature>
<reference evidence="2" key="1">
    <citation type="journal article" date="2018" name="Genome Biol. Evol.">
        <title>Genomics and development of Lentinus tigrinus, a white-rot wood-decaying mushroom with dimorphic fruiting bodies.</title>
        <authorList>
            <person name="Wu B."/>
            <person name="Xu Z."/>
            <person name="Knudson A."/>
            <person name="Carlson A."/>
            <person name="Chen N."/>
            <person name="Kovaka S."/>
            <person name="LaButti K."/>
            <person name="Lipzen A."/>
            <person name="Pennachio C."/>
            <person name="Riley R."/>
            <person name="Schakwitz W."/>
            <person name="Umezawa K."/>
            <person name="Ohm R.A."/>
            <person name="Grigoriev I.V."/>
            <person name="Nagy L.G."/>
            <person name="Gibbons J."/>
            <person name="Hibbett D."/>
        </authorList>
    </citation>
    <scope>NUCLEOTIDE SEQUENCE [LARGE SCALE GENOMIC DNA]</scope>
    <source>
        <strain evidence="2">ALCF2SS1-6</strain>
    </source>
</reference>
<accession>A0A5C2SA52</accession>